<dbReference type="Pfam" id="PF16921">
    <property type="entry name" value="Tex_YqgF"/>
    <property type="match status" value="1"/>
</dbReference>
<dbReference type="SMART" id="SM00732">
    <property type="entry name" value="YqgFc"/>
    <property type="match status" value="1"/>
</dbReference>
<evidence type="ECO:0000259" key="2">
    <source>
        <dbReference type="PROSITE" id="PS50126"/>
    </source>
</evidence>
<dbReference type="InterPro" id="IPR044146">
    <property type="entry name" value="S1_Tex"/>
</dbReference>
<dbReference type="FunFam" id="1.10.10.650:FF:000001">
    <property type="entry name" value="S1 RNA-binding domain 1"/>
    <property type="match status" value="1"/>
</dbReference>
<dbReference type="Gene3D" id="1.10.150.310">
    <property type="entry name" value="Tex RuvX-like domain-like"/>
    <property type="match status" value="1"/>
</dbReference>
<dbReference type="Gene3D" id="1.10.10.650">
    <property type="entry name" value="RuvA domain 2-like"/>
    <property type="match status" value="1"/>
</dbReference>
<dbReference type="GO" id="GO:0006412">
    <property type="term" value="P:translation"/>
    <property type="evidence" value="ECO:0007669"/>
    <property type="project" value="TreeGrafter"/>
</dbReference>
<dbReference type="PROSITE" id="PS50126">
    <property type="entry name" value="S1"/>
    <property type="match status" value="1"/>
</dbReference>
<dbReference type="Pfam" id="PF12836">
    <property type="entry name" value="HHH_3"/>
    <property type="match status" value="1"/>
</dbReference>
<dbReference type="Pfam" id="PF17674">
    <property type="entry name" value="HHH_9"/>
    <property type="match status" value="1"/>
</dbReference>
<evidence type="ECO:0000313" key="3">
    <source>
        <dbReference type="EMBL" id="RWY46231.1"/>
    </source>
</evidence>
<dbReference type="SUPFAM" id="SSF50249">
    <property type="entry name" value="Nucleic acid-binding proteins"/>
    <property type="match status" value="1"/>
</dbReference>
<feature type="compositionally biased region" description="Basic and acidic residues" evidence="1">
    <location>
        <begin position="706"/>
        <end position="723"/>
    </location>
</feature>
<evidence type="ECO:0000313" key="4">
    <source>
        <dbReference type="Proteomes" id="UP000286701"/>
    </source>
</evidence>
<dbReference type="InterPro" id="IPR006641">
    <property type="entry name" value="YqgF/RNaseH-like_dom"/>
</dbReference>
<dbReference type="AlphaFoldDB" id="A0A3S3UH39"/>
<accession>A0A3S3UH39</accession>
<reference evidence="3 4" key="1">
    <citation type="submission" date="2019-01" db="EMBL/GenBank/DDBJ databases">
        <title>Mucilaginibacter antarcticum sp. nov., isolated from antarctic soil.</title>
        <authorList>
            <person name="Yan Y.-Q."/>
            <person name="Du Z.-J."/>
        </authorList>
    </citation>
    <scope>NUCLEOTIDE SEQUENCE [LARGE SCALE GENOMIC DNA]</scope>
    <source>
        <strain evidence="3 4">F01003</strain>
    </source>
</reference>
<dbReference type="InterPro" id="IPR037027">
    <property type="entry name" value="YqgF/RNaseH-like_dom_sf"/>
</dbReference>
<sequence>MESYNLKIAQELSVGSKQVSATIALLDEGATVPFISRYRKEATGSLDEVQVAAIRDRVQQLRDLDKRREAILKSLTDMGKLTPLLEAQINAAETMVLLEDIYLPYRPKRKTRATAAREKGLQPLADVLLEQKNFDPELEAGKYIDEEKGVKNTEEALAGARDIIAEYISEHAETRAKMRELFTEKGTFQSKVADGKEVEGIKYKDYFDWTEPVKSAPSHRILAMRRGEKEEILWLDIKPTEDDALNLLEREFVKGRNATSSQVGLAVSDSYKRLLKPSMETEIRLLTKKKADEEAIRVFAENARQLLLGAPLGQKRIMAIDPGFRTGCKLVCLDEQGKLLENTTIYPHTGAGQAKEAEKTVQHLFGRYNIEAIAIGNGTAGRETEVFVRNLNLPGAIIVMVNESGASIYSASEVARDEFPDKDITVRGAVSIGRRLMDPLAELVKIDPKSIGVGQYQHDVDQNKLQTSLDDTVVSCVNAVGVELNTASKQILAYVSGLGPQLAQNIVEYRNRNGAFKRRSELKKVARLGDKAYEQAAGFLRIRGAENPLDTSAVHPERYALVEQIAKDMNCKVQDLMGDDMLRKSIPLQKYISDAVGLPTLNDIIAELAKPGRDPREQFEAFSFTDGVNGINDLKVGMKLPGIVTNITNFGAFVDIGVHQDGLVHLSQITNRFIKDPNEVLKVHQKVEVTVTEVDANRKRISLSMKENEKREAPAVNKPREQQRPAQKPFVQHPATKPAPEPEMDMMSKLAALKNKFK</sequence>
<dbReference type="Gene3D" id="2.40.50.140">
    <property type="entry name" value="Nucleic acid-binding proteins"/>
    <property type="match status" value="1"/>
</dbReference>
<dbReference type="SUPFAM" id="SSF47781">
    <property type="entry name" value="RuvA domain 2-like"/>
    <property type="match status" value="2"/>
</dbReference>
<comment type="caution">
    <text evidence="3">The sequence shown here is derived from an EMBL/GenBank/DDBJ whole genome shotgun (WGS) entry which is preliminary data.</text>
</comment>
<dbReference type="SUPFAM" id="SSF53098">
    <property type="entry name" value="Ribonuclease H-like"/>
    <property type="match status" value="1"/>
</dbReference>
<name>A0A3S3UH39_9SPHI</name>
<dbReference type="Gene3D" id="3.30.420.140">
    <property type="entry name" value="YqgF/RNase H-like domain"/>
    <property type="match status" value="1"/>
</dbReference>
<dbReference type="InterPro" id="IPR023323">
    <property type="entry name" value="Tex-like_dom_sf"/>
</dbReference>
<dbReference type="Gene3D" id="1.10.3500.10">
    <property type="entry name" value="Tex N-terminal region-like"/>
    <property type="match status" value="1"/>
</dbReference>
<dbReference type="InterPro" id="IPR012337">
    <property type="entry name" value="RNaseH-like_sf"/>
</dbReference>
<dbReference type="InterPro" id="IPR050437">
    <property type="entry name" value="Ribos_protein_bS1-like"/>
</dbReference>
<dbReference type="InterPro" id="IPR003029">
    <property type="entry name" value="S1_domain"/>
</dbReference>
<dbReference type="GO" id="GO:0003729">
    <property type="term" value="F:mRNA binding"/>
    <property type="evidence" value="ECO:0007669"/>
    <property type="project" value="TreeGrafter"/>
</dbReference>
<dbReference type="FunFam" id="1.10.150.310:FF:000001">
    <property type="entry name" value="RNA-binding transcriptional accessory protein"/>
    <property type="match status" value="1"/>
</dbReference>
<organism evidence="3 4">
    <name type="scientific">Mucilaginibacter gilvus</name>
    <dbReference type="NCBI Taxonomy" id="2305909"/>
    <lineage>
        <taxon>Bacteria</taxon>
        <taxon>Pseudomonadati</taxon>
        <taxon>Bacteroidota</taxon>
        <taxon>Sphingobacteriia</taxon>
        <taxon>Sphingobacteriales</taxon>
        <taxon>Sphingobacteriaceae</taxon>
        <taxon>Mucilaginibacter</taxon>
    </lineage>
</organism>
<dbReference type="CDD" id="cd05685">
    <property type="entry name" value="S1_Tex"/>
    <property type="match status" value="1"/>
</dbReference>
<dbReference type="InterPro" id="IPR010994">
    <property type="entry name" value="RuvA_2-like"/>
</dbReference>
<gene>
    <name evidence="3" type="ORF">EPL05_23055</name>
</gene>
<dbReference type="Pfam" id="PF00575">
    <property type="entry name" value="S1"/>
    <property type="match status" value="1"/>
</dbReference>
<dbReference type="FunFam" id="3.30.420.140:FF:000001">
    <property type="entry name" value="RNA-binding transcriptional accessory protein"/>
    <property type="match status" value="1"/>
</dbReference>
<dbReference type="GO" id="GO:0005737">
    <property type="term" value="C:cytoplasm"/>
    <property type="evidence" value="ECO:0007669"/>
    <property type="project" value="UniProtKB-ARBA"/>
</dbReference>
<feature type="region of interest" description="Disordered" evidence="1">
    <location>
        <begin position="702"/>
        <end position="758"/>
    </location>
</feature>
<dbReference type="FunFam" id="2.40.50.140:FF:000051">
    <property type="entry name" value="RNA-binding transcriptional accessory protein"/>
    <property type="match status" value="1"/>
</dbReference>
<dbReference type="Proteomes" id="UP000286701">
    <property type="component" value="Unassembled WGS sequence"/>
</dbReference>
<dbReference type="PANTHER" id="PTHR10724">
    <property type="entry name" value="30S RIBOSOMAL PROTEIN S1"/>
    <property type="match status" value="1"/>
</dbReference>
<dbReference type="PANTHER" id="PTHR10724:SF10">
    <property type="entry name" value="S1 RNA-BINDING DOMAIN-CONTAINING PROTEIN 1"/>
    <property type="match status" value="1"/>
</dbReference>
<dbReference type="Pfam" id="PF09371">
    <property type="entry name" value="Tex_N"/>
    <property type="match status" value="1"/>
</dbReference>
<evidence type="ECO:0000256" key="1">
    <source>
        <dbReference type="SAM" id="MobiDB-lite"/>
    </source>
</evidence>
<dbReference type="RefSeq" id="WP_128536346.1">
    <property type="nucleotide sequence ID" value="NZ_SBIW01000030.1"/>
</dbReference>
<dbReference type="SUPFAM" id="SSF158832">
    <property type="entry name" value="Tex N-terminal region-like"/>
    <property type="match status" value="1"/>
</dbReference>
<dbReference type="InterPro" id="IPR055179">
    <property type="entry name" value="Tex-like_central_region"/>
</dbReference>
<dbReference type="InterPro" id="IPR032639">
    <property type="entry name" value="Tex_YqgF"/>
</dbReference>
<dbReference type="Pfam" id="PF22706">
    <property type="entry name" value="Tex_central_region"/>
    <property type="match status" value="1"/>
</dbReference>
<proteinExistence type="predicted"/>
<dbReference type="SMART" id="SM00316">
    <property type="entry name" value="S1"/>
    <property type="match status" value="1"/>
</dbReference>
<keyword evidence="4" id="KW-1185">Reference proteome</keyword>
<dbReference type="InterPro" id="IPR012340">
    <property type="entry name" value="NA-bd_OB-fold"/>
</dbReference>
<dbReference type="InterPro" id="IPR041692">
    <property type="entry name" value="HHH_9"/>
</dbReference>
<protein>
    <submittedName>
        <fullName evidence="3">RNA-binding transcriptional accessory protein</fullName>
    </submittedName>
</protein>
<dbReference type="GO" id="GO:0006139">
    <property type="term" value="P:nucleobase-containing compound metabolic process"/>
    <property type="evidence" value="ECO:0007669"/>
    <property type="project" value="InterPro"/>
</dbReference>
<dbReference type="OrthoDB" id="9804714at2"/>
<dbReference type="InterPro" id="IPR023319">
    <property type="entry name" value="Tex-like_HTH_dom_sf"/>
</dbReference>
<dbReference type="EMBL" id="SBIW01000030">
    <property type="protein sequence ID" value="RWY46231.1"/>
    <property type="molecule type" value="Genomic_DNA"/>
</dbReference>
<dbReference type="GO" id="GO:0003735">
    <property type="term" value="F:structural constituent of ribosome"/>
    <property type="evidence" value="ECO:0007669"/>
    <property type="project" value="TreeGrafter"/>
</dbReference>
<feature type="domain" description="S1 motif" evidence="2">
    <location>
        <begin position="637"/>
        <end position="706"/>
    </location>
</feature>
<dbReference type="InterPro" id="IPR018974">
    <property type="entry name" value="Tex-like_N"/>
</dbReference>